<dbReference type="PANTHER" id="PTHR37758:SF1">
    <property type="entry name" value="OS03G0334300 PROTEIN"/>
    <property type="match status" value="1"/>
</dbReference>
<proteinExistence type="predicted"/>
<dbReference type="EMBL" id="JACEIK010001077">
    <property type="protein sequence ID" value="MCD7465761.1"/>
    <property type="molecule type" value="Genomic_DNA"/>
</dbReference>
<accession>A0ABS8T319</accession>
<dbReference type="PANTHER" id="PTHR37758">
    <property type="entry name" value="OS03G0334300 PROTEIN"/>
    <property type="match status" value="1"/>
</dbReference>
<protein>
    <submittedName>
        <fullName evidence="1">Uncharacterized protein</fullName>
    </submittedName>
</protein>
<evidence type="ECO:0000313" key="2">
    <source>
        <dbReference type="Proteomes" id="UP000823775"/>
    </source>
</evidence>
<dbReference type="Proteomes" id="UP000823775">
    <property type="component" value="Unassembled WGS sequence"/>
</dbReference>
<evidence type="ECO:0000313" key="1">
    <source>
        <dbReference type="EMBL" id="MCD7465761.1"/>
    </source>
</evidence>
<reference evidence="1 2" key="1">
    <citation type="journal article" date="2021" name="BMC Genomics">
        <title>Datura genome reveals duplications of psychoactive alkaloid biosynthetic genes and high mutation rate following tissue culture.</title>
        <authorList>
            <person name="Rajewski A."/>
            <person name="Carter-House D."/>
            <person name="Stajich J."/>
            <person name="Litt A."/>
        </authorList>
    </citation>
    <scope>NUCLEOTIDE SEQUENCE [LARGE SCALE GENOMIC DNA]</scope>
    <source>
        <strain evidence="1">AR-01</strain>
    </source>
</reference>
<gene>
    <name evidence="1" type="ORF">HAX54_001863</name>
</gene>
<sequence>MASHLPHSASPQFLIPNSKISATRNLQIPRGDGNAGFCRKKCILSSKCAEGGSVGEIEKKLEEQIGREEDLARIGKPTGKPEEVGEMVELLENLEREAIMGEDEGKEPMDYNRRAHIFDKSSTVFQALKKTSETAAATTNTNDLGLAEE</sequence>
<organism evidence="1 2">
    <name type="scientific">Datura stramonium</name>
    <name type="common">Jimsonweed</name>
    <name type="synonym">Common thornapple</name>
    <dbReference type="NCBI Taxonomy" id="4076"/>
    <lineage>
        <taxon>Eukaryota</taxon>
        <taxon>Viridiplantae</taxon>
        <taxon>Streptophyta</taxon>
        <taxon>Embryophyta</taxon>
        <taxon>Tracheophyta</taxon>
        <taxon>Spermatophyta</taxon>
        <taxon>Magnoliopsida</taxon>
        <taxon>eudicotyledons</taxon>
        <taxon>Gunneridae</taxon>
        <taxon>Pentapetalae</taxon>
        <taxon>asterids</taxon>
        <taxon>lamiids</taxon>
        <taxon>Solanales</taxon>
        <taxon>Solanaceae</taxon>
        <taxon>Solanoideae</taxon>
        <taxon>Datureae</taxon>
        <taxon>Datura</taxon>
    </lineage>
</organism>
<name>A0ABS8T319_DATST</name>
<keyword evidence="2" id="KW-1185">Reference proteome</keyword>
<comment type="caution">
    <text evidence="1">The sequence shown here is derived from an EMBL/GenBank/DDBJ whole genome shotgun (WGS) entry which is preliminary data.</text>
</comment>